<comment type="caution">
    <text evidence="2">The sequence shown here is derived from an EMBL/GenBank/DDBJ whole genome shotgun (WGS) entry which is preliminary data.</text>
</comment>
<feature type="compositionally biased region" description="Low complexity" evidence="1">
    <location>
        <begin position="74"/>
        <end position="95"/>
    </location>
</feature>
<organism evidence="2 3">
    <name type="scientific">Halomarina oriensis</name>
    <dbReference type="NCBI Taxonomy" id="671145"/>
    <lineage>
        <taxon>Archaea</taxon>
        <taxon>Methanobacteriati</taxon>
        <taxon>Methanobacteriota</taxon>
        <taxon>Stenosarchaea group</taxon>
        <taxon>Halobacteria</taxon>
        <taxon>Halobacteriales</taxon>
        <taxon>Natronomonadaceae</taxon>
        <taxon>Halomarina</taxon>
    </lineage>
</organism>
<feature type="region of interest" description="Disordered" evidence="1">
    <location>
        <begin position="74"/>
        <end position="115"/>
    </location>
</feature>
<reference evidence="2 3" key="1">
    <citation type="submission" date="2019-12" db="EMBL/GenBank/DDBJ databases">
        <title>Halocatena pleomorpha gen. nov. sp. nov., an extremely halophilic archaeon of family Halobacteriaceae isolated from saltpan soil.</title>
        <authorList>
            <person name="Pal Y."/>
            <person name="Verma A."/>
            <person name="Krishnamurthi S."/>
            <person name="Kumar P."/>
        </authorList>
    </citation>
    <scope>NUCLEOTIDE SEQUENCE [LARGE SCALE GENOMIC DNA]</scope>
    <source>
        <strain evidence="2 3">JCM 16495</strain>
    </source>
</reference>
<evidence type="ECO:0000256" key="1">
    <source>
        <dbReference type="SAM" id="MobiDB-lite"/>
    </source>
</evidence>
<dbReference type="EMBL" id="WSZK01000027">
    <property type="protein sequence ID" value="MWG35838.1"/>
    <property type="molecule type" value="Genomic_DNA"/>
</dbReference>
<dbReference type="Proteomes" id="UP000451471">
    <property type="component" value="Unassembled WGS sequence"/>
</dbReference>
<evidence type="ECO:0000313" key="3">
    <source>
        <dbReference type="Proteomes" id="UP000451471"/>
    </source>
</evidence>
<gene>
    <name evidence="2" type="ORF">GQS65_15330</name>
</gene>
<accession>A0A6B0GVV1</accession>
<evidence type="ECO:0000313" key="2">
    <source>
        <dbReference type="EMBL" id="MWG35838.1"/>
    </source>
</evidence>
<sequence>MILNVMEEQGWIPLFEQSRYRTVDEREYAVITFDNKRSLVNQEAYLLWLGNPSDEVDFHAVGYRFEEVSGGPSLQLSSSSDGSVTTTRVVSGDVTQETSTLVREPGVGTDAATGGGPGGCCSVPISDCPFLDQNWNCFVDIIGWALQIPAFLVGCAACAATLGTATFGCLACVGSLLRQGGPLNLPCDDGFYNNCEVTGRMCVPEDYEYRYKVCAVG</sequence>
<keyword evidence="3" id="KW-1185">Reference proteome</keyword>
<protein>
    <submittedName>
        <fullName evidence="2">Uncharacterized protein</fullName>
    </submittedName>
</protein>
<proteinExistence type="predicted"/>
<dbReference type="RefSeq" id="WP_158205509.1">
    <property type="nucleotide sequence ID" value="NZ_WSZK01000027.1"/>
</dbReference>
<name>A0A6B0GVV1_9EURY</name>
<dbReference type="AlphaFoldDB" id="A0A6B0GVV1"/>